<feature type="non-terminal residue" evidence="1">
    <location>
        <position position="33"/>
    </location>
</feature>
<accession>X1AGV5</accession>
<proteinExistence type="predicted"/>
<dbReference type="Gene3D" id="3.40.50.2000">
    <property type="entry name" value="Glycogen Phosphorylase B"/>
    <property type="match status" value="1"/>
</dbReference>
<sequence>MAQMIHIIIGTKGQLIKMAPIIQELDDKSIKYN</sequence>
<dbReference type="AlphaFoldDB" id="X1AGV5"/>
<comment type="caution">
    <text evidence="1">The sequence shown here is derived from an EMBL/GenBank/DDBJ whole genome shotgun (WGS) entry which is preliminary data.</text>
</comment>
<reference evidence="1" key="1">
    <citation type="journal article" date="2014" name="Front. Microbiol.">
        <title>High frequency of phylogenetically diverse reductive dehalogenase-homologous genes in deep subseafloor sedimentary metagenomes.</title>
        <authorList>
            <person name="Kawai M."/>
            <person name="Futagami T."/>
            <person name="Toyoda A."/>
            <person name="Takaki Y."/>
            <person name="Nishi S."/>
            <person name="Hori S."/>
            <person name="Arai W."/>
            <person name="Tsubouchi T."/>
            <person name="Morono Y."/>
            <person name="Uchiyama I."/>
            <person name="Ito T."/>
            <person name="Fujiyama A."/>
            <person name="Inagaki F."/>
            <person name="Takami H."/>
        </authorList>
    </citation>
    <scope>NUCLEOTIDE SEQUENCE</scope>
    <source>
        <strain evidence="1">Expedition CK06-06</strain>
    </source>
</reference>
<protein>
    <submittedName>
        <fullName evidence="1">Uncharacterized protein</fullName>
    </submittedName>
</protein>
<evidence type="ECO:0000313" key="1">
    <source>
        <dbReference type="EMBL" id="GAG71933.1"/>
    </source>
</evidence>
<gene>
    <name evidence="1" type="ORF">S01H4_08807</name>
</gene>
<organism evidence="1">
    <name type="scientific">marine sediment metagenome</name>
    <dbReference type="NCBI Taxonomy" id="412755"/>
    <lineage>
        <taxon>unclassified sequences</taxon>
        <taxon>metagenomes</taxon>
        <taxon>ecological metagenomes</taxon>
    </lineage>
</organism>
<dbReference type="EMBL" id="BART01003084">
    <property type="protein sequence ID" value="GAG71933.1"/>
    <property type="molecule type" value="Genomic_DNA"/>
</dbReference>
<name>X1AGV5_9ZZZZ</name>